<dbReference type="CDD" id="cd17546">
    <property type="entry name" value="REC_hyHK_CKI1_RcsC-like"/>
    <property type="match status" value="1"/>
</dbReference>
<dbReference type="SMART" id="SM00388">
    <property type="entry name" value="HisKA"/>
    <property type="match status" value="1"/>
</dbReference>
<evidence type="ECO:0000256" key="1">
    <source>
        <dbReference type="ARBA" id="ARBA00022553"/>
    </source>
</evidence>
<dbReference type="Pfam" id="PF00072">
    <property type="entry name" value="Response_reg"/>
    <property type="match status" value="1"/>
</dbReference>
<keyword evidence="1 2" id="KW-0597">Phosphoprotein</keyword>
<evidence type="ECO:0000256" key="3">
    <source>
        <dbReference type="SAM" id="Phobius"/>
    </source>
</evidence>
<dbReference type="Pfam" id="PF02518">
    <property type="entry name" value="HATPase_c"/>
    <property type="match status" value="1"/>
</dbReference>
<dbReference type="PROSITE" id="PS50109">
    <property type="entry name" value="HIS_KIN"/>
    <property type="match status" value="1"/>
</dbReference>
<dbReference type="InterPro" id="IPR003661">
    <property type="entry name" value="HisK_dim/P_dom"/>
</dbReference>
<dbReference type="PANTHER" id="PTHR43719:SF28">
    <property type="entry name" value="PEROXIDE STRESS-ACTIVATED HISTIDINE KINASE MAK1-RELATED"/>
    <property type="match status" value="1"/>
</dbReference>
<keyword evidence="7" id="KW-1185">Reference proteome</keyword>
<dbReference type="SMART" id="SM00448">
    <property type="entry name" value="REC"/>
    <property type="match status" value="1"/>
</dbReference>
<feature type="domain" description="Histidine kinase" evidence="4">
    <location>
        <begin position="404"/>
        <end position="630"/>
    </location>
</feature>
<evidence type="ECO:0000256" key="2">
    <source>
        <dbReference type="PROSITE-ProRule" id="PRU00169"/>
    </source>
</evidence>
<feature type="domain" description="Response regulatory" evidence="5">
    <location>
        <begin position="792"/>
        <end position="918"/>
    </location>
</feature>
<dbReference type="InterPro" id="IPR005467">
    <property type="entry name" value="His_kinase_dom"/>
</dbReference>
<dbReference type="Pfam" id="PF00512">
    <property type="entry name" value="HisKA"/>
    <property type="match status" value="1"/>
</dbReference>
<evidence type="ECO:0000313" key="6">
    <source>
        <dbReference type="EMBL" id="CAD8100827.1"/>
    </source>
</evidence>
<evidence type="ECO:0000259" key="5">
    <source>
        <dbReference type="PROSITE" id="PS50110"/>
    </source>
</evidence>
<name>A0A8S1PCH3_PARPR</name>
<sequence>MRSINNSIDTPSIKVKFNQNDKVDEMKTTKTMKKKHVQPELSIVWEFYMYMIMSILIEIIILIFNNQTQVLNMIRIIVFILIFMGSLIYIKKLQQNQLLCLICLIKIFQTSTIYLNDEVYLIAIIPFAYDQIVNNNKVAIKLKVLEKILMKVIVISLICIFSKQPIAITINLCLVILEIYRNRIIFTKKEEKQSLIKHQIPLDYEQVSHSVTQRVDNNQREDIWKKRFYSIPLSILMISKETLKITYKNQTLFKQFCDSFINEEELEDLILNKLHFSLLSDHQEFLQLSSTNIIKLKQKKSNSSNIFNQKSCMTQLSSYDLMQKRSLIEILTSIKSETYNLQKDVIELFCQQTEISGAKYQLEAKIILSDKDDEFFVTINDTTKQNEIQQFIVKEEFKSKIIESFSHELRTPLNSAINFLEASISDSTIDDKLKLQTLEPAVYSLKLQSYLINDIIDYQNYNANQLELYVTEFSVQDFLSELTSLFSIQFDMKKIAFNLNLKKNSLQYFSTDQTRLTQILVNLLQNSLKYTSSGVIQLKFSSVSNDILKIVIQDSGIGIAPNVLEQVRVTLKNVEESKDFQTFKAWKGFGLLIVALLHQSLCPPTYKSIQIESTGFNKGTKIKFYILNFNYSSKQNTIKQSFSAKNTLRQSQSVKKSLKSNSLSQILPMNGTIYLAQDIAQVSQHMKKSERFLNSGSNTLDDFSELSRSPKIQFCSPDANISQLVQIQPVLITDIKSSQKISIKNKNPLFQSYKSQKSQLVNLNQFRKMETQYREDIFKTLATKKNKCNCNFILSVDDEIFNQKSVERLLQQIGFDVKLAFSGDEAINLILNLKPCSLGCNILTLILMDYQMPRKDGITTTKELRKLMSDGQIPEIPIIGLTAFTGQQDIRNCLIAGMSDVLSKPLKIQELKDVLASL</sequence>
<keyword evidence="3" id="KW-0812">Transmembrane</keyword>
<comment type="caution">
    <text evidence="6">The sequence shown here is derived from an EMBL/GenBank/DDBJ whole genome shotgun (WGS) entry which is preliminary data.</text>
</comment>
<dbReference type="InterPro" id="IPR001789">
    <property type="entry name" value="Sig_transdc_resp-reg_receiver"/>
</dbReference>
<keyword evidence="3" id="KW-1133">Transmembrane helix</keyword>
<dbReference type="OMA" id="IKSETYN"/>
<proteinExistence type="predicted"/>
<feature type="transmembrane region" description="Helical" evidence="3">
    <location>
        <begin position="43"/>
        <end position="64"/>
    </location>
</feature>
<evidence type="ECO:0000313" key="7">
    <source>
        <dbReference type="Proteomes" id="UP000688137"/>
    </source>
</evidence>
<dbReference type="PROSITE" id="PS50110">
    <property type="entry name" value="RESPONSE_REGULATORY"/>
    <property type="match status" value="1"/>
</dbReference>
<dbReference type="EMBL" id="CAJJDM010000116">
    <property type="protein sequence ID" value="CAD8100827.1"/>
    <property type="molecule type" value="Genomic_DNA"/>
</dbReference>
<reference evidence="6" key="1">
    <citation type="submission" date="2021-01" db="EMBL/GenBank/DDBJ databases">
        <authorList>
            <consortium name="Genoscope - CEA"/>
            <person name="William W."/>
        </authorList>
    </citation>
    <scope>NUCLEOTIDE SEQUENCE</scope>
</reference>
<protein>
    <submittedName>
        <fullName evidence="6">Uncharacterized protein</fullName>
    </submittedName>
</protein>
<evidence type="ECO:0000259" key="4">
    <source>
        <dbReference type="PROSITE" id="PS50109"/>
    </source>
</evidence>
<accession>A0A8S1PCH3</accession>
<dbReference type="InterPro" id="IPR003594">
    <property type="entry name" value="HATPase_dom"/>
</dbReference>
<dbReference type="PANTHER" id="PTHR43719">
    <property type="entry name" value="TWO-COMPONENT HISTIDINE KINASE"/>
    <property type="match status" value="1"/>
</dbReference>
<dbReference type="Proteomes" id="UP000688137">
    <property type="component" value="Unassembled WGS sequence"/>
</dbReference>
<dbReference type="CDD" id="cd00082">
    <property type="entry name" value="HisKA"/>
    <property type="match status" value="1"/>
</dbReference>
<dbReference type="AlphaFoldDB" id="A0A8S1PCH3"/>
<dbReference type="GO" id="GO:0000155">
    <property type="term" value="F:phosphorelay sensor kinase activity"/>
    <property type="evidence" value="ECO:0007669"/>
    <property type="project" value="InterPro"/>
</dbReference>
<feature type="modified residue" description="4-aspartylphosphate" evidence="2">
    <location>
        <position position="849"/>
    </location>
</feature>
<organism evidence="6 7">
    <name type="scientific">Paramecium primaurelia</name>
    <dbReference type="NCBI Taxonomy" id="5886"/>
    <lineage>
        <taxon>Eukaryota</taxon>
        <taxon>Sar</taxon>
        <taxon>Alveolata</taxon>
        <taxon>Ciliophora</taxon>
        <taxon>Intramacronucleata</taxon>
        <taxon>Oligohymenophorea</taxon>
        <taxon>Peniculida</taxon>
        <taxon>Parameciidae</taxon>
        <taxon>Paramecium</taxon>
    </lineage>
</organism>
<dbReference type="InterPro" id="IPR050956">
    <property type="entry name" value="2C_system_His_kinase"/>
</dbReference>
<feature type="transmembrane region" description="Helical" evidence="3">
    <location>
        <begin position="70"/>
        <end position="90"/>
    </location>
</feature>
<keyword evidence="3" id="KW-0472">Membrane</keyword>
<feature type="transmembrane region" description="Helical" evidence="3">
    <location>
        <begin position="152"/>
        <end position="177"/>
    </location>
</feature>
<gene>
    <name evidence="6" type="ORF">PPRIM_AZ9-3.1.T1130119</name>
</gene>